<reference evidence="2" key="2">
    <citation type="journal article" date="2024" name="Plant">
        <title>Genomic evolution and insights into agronomic trait innovations of Sesamum species.</title>
        <authorList>
            <person name="Miao H."/>
            <person name="Wang L."/>
            <person name="Qu L."/>
            <person name="Liu H."/>
            <person name="Sun Y."/>
            <person name="Le M."/>
            <person name="Wang Q."/>
            <person name="Wei S."/>
            <person name="Zheng Y."/>
            <person name="Lin W."/>
            <person name="Duan Y."/>
            <person name="Cao H."/>
            <person name="Xiong S."/>
            <person name="Wang X."/>
            <person name="Wei L."/>
            <person name="Li C."/>
            <person name="Ma Q."/>
            <person name="Ju M."/>
            <person name="Zhao R."/>
            <person name="Li G."/>
            <person name="Mu C."/>
            <person name="Tian Q."/>
            <person name="Mei H."/>
            <person name="Zhang T."/>
            <person name="Gao T."/>
            <person name="Zhang H."/>
        </authorList>
    </citation>
    <scope>NUCLEOTIDE SEQUENCE</scope>
    <source>
        <strain evidence="2">K16</strain>
    </source>
</reference>
<sequence length="246" mass="26886">MGEEEGGRRRGRGGAGGSGRGDGGGSDGGRGKRKRKGRKEEEGKEEAAATAARANLQQEQVQICNTIVLIQYLKAAVVVAGQSPPSFAGMRAAASKRPPSQTPKRNQRQKATTITTQGFGGKKKDPVWQCVQNCGACCKLDKGPTFPSPDEIFDDPSDIQLYKSLVGEDGWCIHYDKSSRKCSIYAERPYFCRVEPEIFNTLYGIDKKKFNKEACSCCVDTIKAVYGTESEELEKFNHAVWSSSSR</sequence>
<organism evidence="2 3">
    <name type="scientific">Sesamum angolense</name>
    <dbReference type="NCBI Taxonomy" id="2727404"/>
    <lineage>
        <taxon>Eukaryota</taxon>
        <taxon>Viridiplantae</taxon>
        <taxon>Streptophyta</taxon>
        <taxon>Embryophyta</taxon>
        <taxon>Tracheophyta</taxon>
        <taxon>Spermatophyta</taxon>
        <taxon>Magnoliopsida</taxon>
        <taxon>eudicotyledons</taxon>
        <taxon>Gunneridae</taxon>
        <taxon>Pentapetalae</taxon>
        <taxon>asterids</taxon>
        <taxon>lamiids</taxon>
        <taxon>Lamiales</taxon>
        <taxon>Pedaliaceae</taxon>
        <taxon>Sesamum</taxon>
    </lineage>
</organism>
<dbReference type="EMBL" id="JACGWL010000011">
    <property type="protein sequence ID" value="KAK4392202.1"/>
    <property type="molecule type" value="Genomic_DNA"/>
</dbReference>
<dbReference type="Pfam" id="PF03692">
    <property type="entry name" value="CxxCxxCC"/>
    <property type="match status" value="1"/>
</dbReference>
<feature type="compositionally biased region" description="Polar residues" evidence="1">
    <location>
        <begin position="98"/>
        <end position="117"/>
    </location>
</feature>
<feature type="region of interest" description="Disordered" evidence="1">
    <location>
        <begin position="89"/>
        <end position="120"/>
    </location>
</feature>
<accession>A0AAE1WF96</accession>
<evidence type="ECO:0000256" key="1">
    <source>
        <dbReference type="SAM" id="MobiDB-lite"/>
    </source>
</evidence>
<evidence type="ECO:0000313" key="3">
    <source>
        <dbReference type="Proteomes" id="UP001289374"/>
    </source>
</evidence>
<comment type="caution">
    <text evidence="2">The sequence shown here is derived from an EMBL/GenBank/DDBJ whole genome shotgun (WGS) entry which is preliminary data.</text>
</comment>
<name>A0AAE1WF96_9LAMI</name>
<feature type="compositionally biased region" description="Basic and acidic residues" evidence="1">
    <location>
        <begin position="38"/>
        <end position="47"/>
    </location>
</feature>
<protein>
    <submittedName>
        <fullName evidence="2">Uncharacterized protein</fullName>
    </submittedName>
</protein>
<feature type="region of interest" description="Disordered" evidence="1">
    <location>
        <begin position="1"/>
        <end position="47"/>
    </location>
</feature>
<feature type="compositionally biased region" description="Gly residues" evidence="1">
    <location>
        <begin position="13"/>
        <end position="28"/>
    </location>
</feature>
<evidence type="ECO:0000313" key="2">
    <source>
        <dbReference type="EMBL" id="KAK4392202.1"/>
    </source>
</evidence>
<proteinExistence type="predicted"/>
<dbReference type="PANTHER" id="PTHR36791:SF2">
    <property type="entry name" value="OS03G0363400 PROTEIN"/>
    <property type="match status" value="1"/>
</dbReference>
<dbReference type="PANTHER" id="PTHR36791">
    <property type="entry name" value="OS03G0363400 PROTEIN"/>
    <property type="match status" value="1"/>
</dbReference>
<keyword evidence="3" id="KW-1185">Reference proteome</keyword>
<gene>
    <name evidence="2" type="ORF">Sango_1998000</name>
</gene>
<reference evidence="2" key="1">
    <citation type="submission" date="2020-06" db="EMBL/GenBank/DDBJ databases">
        <authorList>
            <person name="Li T."/>
            <person name="Hu X."/>
            <person name="Zhang T."/>
            <person name="Song X."/>
            <person name="Zhang H."/>
            <person name="Dai N."/>
            <person name="Sheng W."/>
            <person name="Hou X."/>
            <person name="Wei L."/>
        </authorList>
    </citation>
    <scope>NUCLEOTIDE SEQUENCE</scope>
    <source>
        <strain evidence="2">K16</strain>
        <tissue evidence="2">Leaf</tissue>
    </source>
</reference>
<dbReference type="Proteomes" id="UP001289374">
    <property type="component" value="Unassembled WGS sequence"/>
</dbReference>
<dbReference type="AlphaFoldDB" id="A0AAE1WF96"/>
<dbReference type="InterPro" id="IPR005358">
    <property type="entry name" value="Puta_zinc/iron-chelating_dom"/>
</dbReference>